<dbReference type="InterPro" id="IPR002938">
    <property type="entry name" value="FAD-bd"/>
</dbReference>
<evidence type="ECO:0000259" key="8">
    <source>
        <dbReference type="Pfam" id="PF01494"/>
    </source>
</evidence>
<dbReference type="InterPro" id="IPR036188">
    <property type="entry name" value="FAD/NAD-bd_sf"/>
</dbReference>
<dbReference type="UniPathway" id="UPA00232"/>
<feature type="domain" description="FAD-binding" evidence="8">
    <location>
        <begin position="11"/>
        <end position="348"/>
    </location>
</feature>
<evidence type="ECO:0000256" key="7">
    <source>
        <dbReference type="ARBA" id="ARBA00023033"/>
    </source>
</evidence>
<comment type="cofactor">
    <cofactor evidence="1">
        <name>FAD</name>
        <dbReference type="ChEBI" id="CHEBI:57692"/>
    </cofactor>
</comment>
<dbReference type="Gene3D" id="3.50.50.60">
    <property type="entry name" value="FAD/NAD(P)-binding domain"/>
    <property type="match status" value="2"/>
</dbReference>
<keyword evidence="10" id="KW-1185">Reference proteome</keyword>
<dbReference type="PANTHER" id="PTHR43876:SF7">
    <property type="entry name" value="UBIQUINONE BIOSYNTHESIS MONOOXYGENASE COQ6, MITOCHONDRIAL"/>
    <property type="match status" value="1"/>
</dbReference>
<comment type="pathway">
    <text evidence="2">Cofactor biosynthesis; ubiquinone biosynthesis.</text>
</comment>
<organism evidence="9 10">
    <name type="scientific">Alsobacter soli</name>
    <dbReference type="NCBI Taxonomy" id="2109933"/>
    <lineage>
        <taxon>Bacteria</taxon>
        <taxon>Pseudomonadati</taxon>
        <taxon>Pseudomonadota</taxon>
        <taxon>Alphaproteobacteria</taxon>
        <taxon>Hyphomicrobiales</taxon>
        <taxon>Alsobacteraceae</taxon>
        <taxon>Alsobacter</taxon>
    </lineage>
</organism>
<sequence>MPHASAEPSPRTDVLVAGGGAAGLTLALALKSALRGQLAVTVCDPALSSPPRRDDRAFALAAGPRRMLETLGAWEAIAAEAEPIRSMIITDSRTSDPVRPVFLDFSGDVGPDEPFAHMVEHGALIEALLHRAREAGVVLRAERVLGVDTRPERAVARLSGGGTLAASLVAACDGAGSPLREQAGIGTVSWPYRQSGIVATIAHERDHEGRAEEHFLPSGPFAILPLRGRRSSIVWTERSDNVPALLGLDKEDLLAEIERRFGLRHGKLTLETPPVAWRLQFMVARRFVGDRLALVADAAHVVHPIAGQGLNLGLRDVAALAEAVVGQAALGLDPGSHEVLKEYERARRFDTVAMGLVMEGLNRLFSNDVAPVRLVRDVGLGLVDRMPGLKRFFIRQAAAVAPAAPRLLRGESL</sequence>
<keyword evidence="6" id="KW-0560">Oxidoreductase</keyword>
<evidence type="ECO:0000256" key="2">
    <source>
        <dbReference type="ARBA" id="ARBA00004749"/>
    </source>
</evidence>
<dbReference type="PROSITE" id="PS01304">
    <property type="entry name" value="UBIH"/>
    <property type="match status" value="1"/>
</dbReference>
<dbReference type="PANTHER" id="PTHR43876">
    <property type="entry name" value="UBIQUINONE BIOSYNTHESIS MONOOXYGENASE COQ6, MITOCHONDRIAL"/>
    <property type="match status" value="1"/>
</dbReference>
<dbReference type="Proteomes" id="UP000239772">
    <property type="component" value="Unassembled WGS sequence"/>
</dbReference>
<gene>
    <name evidence="9" type="ORF">SLNSH_11835</name>
</gene>
<comment type="similarity">
    <text evidence="3">Belongs to the UbiH/COQ6 family.</text>
</comment>
<proteinExistence type="inferred from homology"/>
<dbReference type="GO" id="GO:0006744">
    <property type="term" value="P:ubiquinone biosynthetic process"/>
    <property type="evidence" value="ECO:0007669"/>
    <property type="project" value="UniProtKB-UniPathway"/>
</dbReference>
<keyword evidence="4" id="KW-0285">Flavoprotein</keyword>
<keyword evidence="5" id="KW-0274">FAD</keyword>
<evidence type="ECO:0000256" key="6">
    <source>
        <dbReference type="ARBA" id="ARBA00023002"/>
    </source>
</evidence>
<dbReference type="AlphaFoldDB" id="A0A2T1HT18"/>
<dbReference type="GO" id="GO:0004497">
    <property type="term" value="F:monooxygenase activity"/>
    <property type="evidence" value="ECO:0007669"/>
    <property type="project" value="UniProtKB-KW"/>
</dbReference>
<dbReference type="GO" id="GO:0016705">
    <property type="term" value="F:oxidoreductase activity, acting on paired donors, with incorporation or reduction of molecular oxygen"/>
    <property type="evidence" value="ECO:0007669"/>
    <property type="project" value="InterPro"/>
</dbReference>
<comment type="caution">
    <text evidence="9">The sequence shown here is derived from an EMBL/GenBank/DDBJ whole genome shotgun (WGS) entry which is preliminary data.</text>
</comment>
<dbReference type="NCBIfam" id="NF005599">
    <property type="entry name" value="PRK07333.1"/>
    <property type="match status" value="1"/>
</dbReference>
<dbReference type="SUPFAM" id="SSF51905">
    <property type="entry name" value="FAD/NAD(P)-binding domain"/>
    <property type="match status" value="1"/>
</dbReference>
<dbReference type="FunFam" id="3.50.50.60:FF:000021">
    <property type="entry name" value="Ubiquinone biosynthesis monooxygenase COQ6"/>
    <property type="match status" value="1"/>
</dbReference>
<dbReference type="RefSeq" id="WP_106337200.1">
    <property type="nucleotide sequence ID" value="NZ_PVZS01000011.1"/>
</dbReference>
<dbReference type="NCBIfam" id="TIGR01988">
    <property type="entry name" value="Ubi-OHases"/>
    <property type="match status" value="1"/>
</dbReference>
<evidence type="ECO:0000313" key="9">
    <source>
        <dbReference type="EMBL" id="PSC04774.1"/>
    </source>
</evidence>
<evidence type="ECO:0000256" key="1">
    <source>
        <dbReference type="ARBA" id="ARBA00001974"/>
    </source>
</evidence>
<protein>
    <submittedName>
        <fullName evidence="9">2-octaprenyl-6-methoxyphenyl hydroxylase</fullName>
    </submittedName>
</protein>
<dbReference type="GO" id="GO:0110142">
    <property type="term" value="C:ubiquinone biosynthesis complex"/>
    <property type="evidence" value="ECO:0007669"/>
    <property type="project" value="UniProtKB-ARBA"/>
</dbReference>
<evidence type="ECO:0000256" key="5">
    <source>
        <dbReference type="ARBA" id="ARBA00022827"/>
    </source>
</evidence>
<accession>A0A2T1HT18</accession>
<dbReference type="Pfam" id="PF01494">
    <property type="entry name" value="FAD_binding_3"/>
    <property type="match status" value="1"/>
</dbReference>
<dbReference type="InterPro" id="IPR010971">
    <property type="entry name" value="UbiH/COQ6"/>
</dbReference>
<dbReference type="EMBL" id="PVZS01000011">
    <property type="protein sequence ID" value="PSC04774.1"/>
    <property type="molecule type" value="Genomic_DNA"/>
</dbReference>
<evidence type="ECO:0000313" key="10">
    <source>
        <dbReference type="Proteomes" id="UP000239772"/>
    </source>
</evidence>
<dbReference type="InterPro" id="IPR018168">
    <property type="entry name" value="Ubi_Hdrlase_CS"/>
</dbReference>
<name>A0A2T1HT18_9HYPH</name>
<reference evidence="10" key="1">
    <citation type="submission" date="2018-03" db="EMBL/GenBank/DDBJ databases">
        <authorList>
            <person name="Sun L."/>
            <person name="Liu H."/>
            <person name="Chen W."/>
            <person name="Huang K."/>
            <person name="Liu W."/>
            <person name="Gao X."/>
        </authorList>
    </citation>
    <scope>NUCLEOTIDE SEQUENCE [LARGE SCALE GENOMIC DNA]</scope>
    <source>
        <strain evidence="10">SH9</strain>
    </source>
</reference>
<keyword evidence="7" id="KW-0503">Monooxygenase</keyword>
<dbReference type="PRINTS" id="PR00420">
    <property type="entry name" value="RNGMNOXGNASE"/>
</dbReference>
<dbReference type="OrthoDB" id="9796623at2"/>
<evidence type="ECO:0000256" key="4">
    <source>
        <dbReference type="ARBA" id="ARBA00022630"/>
    </source>
</evidence>
<dbReference type="GO" id="GO:0071949">
    <property type="term" value="F:FAD binding"/>
    <property type="evidence" value="ECO:0007669"/>
    <property type="project" value="InterPro"/>
</dbReference>
<evidence type="ECO:0000256" key="3">
    <source>
        <dbReference type="ARBA" id="ARBA00005349"/>
    </source>
</evidence>
<dbReference type="InterPro" id="IPR051205">
    <property type="entry name" value="UbiH/COQ6_monooxygenase"/>
</dbReference>